<evidence type="ECO:0000256" key="6">
    <source>
        <dbReference type="SAM" id="Coils"/>
    </source>
</evidence>
<dbReference type="Pfam" id="PF02706">
    <property type="entry name" value="Wzz"/>
    <property type="match status" value="1"/>
</dbReference>
<dbReference type="AlphaFoldDB" id="A0A9W6J000"/>
<feature type="transmembrane region" description="Helical" evidence="8">
    <location>
        <begin position="53"/>
        <end position="71"/>
    </location>
</feature>
<reference evidence="10" key="1">
    <citation type="journal article" date="2014" name="Int. J. Syst. Evol. Microbiol.">
        <title>Complete genome sequence of Corynebacterium casei LMG S-19264T (=DSM 44701T), isolated from a smear-ripened cheese.</title>
        <authorList>
            <consortium name="US DOE Joint Genome Institute (JGI-PGF)"/>
            <person name="Walter F."/>
            <person name="Albersmeier A."/>
            <person name="Kalinowski J."/>
            <person name="Ruckert C."/>
        </authorList>
    </citation>
    <scope>NUCLEOTIDE SEQUENCE</scope>
    <source>
        <strain evidence="10">VKM B-2347</strain>
    </source>
</reference>
<sequence>MFVLLCESERFECESRGLGMVQRVSYREEDDRPQSGEIDLRALGRGLWRRKRWIIGPTALAALLAFAFVQLSSPYFRSAALILIENREGAAPRPGGDRDTPLPDEQAVASQVQLIQSRDLVRDVVKALDLGGDPEFSGQRESYVRKLFRMVGLGGAQDDLPYKERVVDKVAENLTVYPVQGSRVVGVEFVAQDADLAARVVNGFIDAYLAIQREAKRESNKQANQYLSDEIANLRGRVGEAEDRVETFRSKAGLLVGTNNTTVAAQQLGDTTIQLSSARTQQAEAQAKADMIRSVMRQGRPAEALDIANSDLVRSLSQQRSQLAAQIASDSRTLLPQHPRMRELQAQLSGLDEQIRSEAEKLARAFENDAKTAGARVAAFGKQLEELKKTASTANGQEVQLRALEREARSQRDLLEQLLTRYRETSARDNPDALLADARVISRGAAATEPYFPKKTPTIALATLGAFVLSLFAAAAAEVFGGQRRPDDTDAAPPPAIGAVPVFGRLQEPMRIQGPTPPGGQPGSASAPDDDPKADGESGSAHGADPAAPLTAAAEAVSSEAPRRNAGRAATIECADATLVAALARQLASMPTGEGALRILTTGAAPDLAVRSVAAELAATISASGRRVVAIDAGGGVPRGGDVPSEPGLSDLLTGAATFAQAIHRDPGSRVHIVPRGSESFDTLDAAAQGRLGVVLEALALTYDFVMLMAPSGPGGADVFAVHCGAAVLVSNAGAADFVTVDAHERLKATGIEDVVVLLVSDGGGAPKDRSLAA</sequence>
<dbReference type="GO" id="GO:0005886">
    <property type="term" value="C:plasma membrane"/>
    <property type="evidence" value="ECO:0007669"/>
    <property type="project" value="UniProtKB-SubCell"/>
</dbReference>
<keyword evidence="5 8" id="KW-0472">Membrane</keyword>
<comment type="subcellular location">
    <subcellularLocation>
        <location evidence="1">Cell membrane</location>
        <topology evidence="1">Multi-pass membrane protein</topology>
    </subcellularLocation>
</comment>
<keyword evidence="6" id="KW-0175">Coiled coil</keyword>
<comment type="caution">
    <text evidence="10">The sequence shown here is derived from an EMBL/GenBank/DDBJ whole genome shotgun (WGS) entry which is preliminary data.</text>
</comment>
<dbReference type="GO" id="GO:0004713">
    <property type="term" value="F:protein tyrosine kinase activity"/>
    <property type="evidence" value="ECO:0007669"/>
    <property type="project" value="TreeGrafter"/>
</dbReference>
<evidence type="ECO:0000313" key="10">
    <source>
        <dbReference type="EMBL" id="GLK68265.1"/>
    </source>
</evidence>
<feature type="compositionally biased region" description="Low complexity" evidence="7">
    <location>
        <begin position="541"/>
        <end position="556"/>
    </location>
</feature>
<dbReference type="PANTHER" id="PTHR32309">
    <property type="entry name" value="TYROSINE-PROTEIN KINASE"/>
    <property type="match status" value="1"/>
</dbReference>
<name>A0A9W6J000_9HYPH</name>
<dbReference type="InterPro" id="IPR050445">
    <property type="entry name" value="Bact_polysacc_biosynth/exp"/>
</dbReference>
<evidence type="ECO:0000256" key="3">
    <source>
        <dbReference type="ARBA" id="ARBA00022692"/>
    </source>
</evidence>
<dbReference type="SUPFAM" id="SSF52540">
    <property type="entry name" value="P-loop containing nucleoside triphosphate hydrolases"/>
    <property type="match status" value="1"/>
</dbReference>
<evidence type="ECO:0000256" key="2">
    <source>
        <dbReference type="ARBA" id="ARBA00022475"/>
    </source>
</evidence>
<evidence type="ECO:0000256" key="1">
    <source>
        <dbReference type="ARBA" id="ARBA00004651"/>
    </source>
</evidence>
<keyword evidence="4 8" id="KW-1133">Transmembrane helix</keyword>
<keyword evidence="3 8" id="KW-0812">Transmembrane</keyword>
<gene>
    <name evidence="10" type="ORF">GCM10008179_19030</name>
</gene>
<keyword evidence="11" id="KW-1185">Reference proteome</keyword>
<dbReference type="Gene3D" id="3.40.50.300">
    <property type="entry name" value="P-loop containing nucleotide triphosphate hydrolases"/>
    <property type="match status" value="1"/>
</dbReference>
<dbReference type="InterPro" id="IPR003856">
    <property type="entry name" value="LPS_length_determ_N"/>
</dbReference>
<evidence type="ECO:0000256" key="4">
    <source>
        <dbReference type="ARBA" id="ARBA00022989"/>
    </source>
</evidence>
<organism evidence="10 11">
    <name type="scientific">Hansschlegelia plantiphila</name>
    <dbReference type="NCBI Taxonomy" id="374655"/>
    <lineage>
        <taxon>Bacteria</taxon>
        <taxon>Pseudomonadati</taxon>
        <taxon>Pseudomonadota</taxon>
        <taxon>Alphaproteobacteria</taxon>
        <taxon>Hyphomicrobiales</taxon>
        <taxon>Methylopilaceae</taxon>
        <taxon>Hansschlegelia</taxon>
    </lineage>
</organism>
<evidence type="ECO:0000313" key="11">
    <source>
        <dbReference type="Proteomes" id="UP001143372"/>
    </source>
</evidence>
<proteinExistence type="predicted"/>
<dbReference type="InterPro" id="IPR027417">
    <property type="entry name" value="P-loop_NTPase"/>
</dbReference>
<dbReference type="PANTHER" id="PTHR32309:SF13">
    <property type="entry name" value="FERRIC ENTEROBACTIN TRANSPORT PROTEIN FEPE"/>
    <property type="match status" value="1"/>
</dbReference>
<feature type="coiled-coil region" evidence="6">
    <location>
        <begin position="387"/>
        <end position="421"/>
    </location>
</feature>
<evidence type="ECO:0000256" key="7">
    <source>
        <dbReference type="SAM" id="MobiDB-lite"/>
    </source>
</evidence>
<accession>A0A9W6J000</accession>
<evidence type="ECO:0000256" key="5">
    <source>
        <dbReference type="ARBA" id="ARBA00023136"/>
    </source>
</evidence>
<reference evidence="10" key="2">
    <citation type="submission" date="2023-01" db="EMBL/GenBank/DDBJ databases">
        <authorList>
            <person name="Sun Q."/>
            <person name="Evtushenko L."/>
        </authorList>
    </citation>
    <scope>NUCLEOTIDE SEQUENCE</scope>
    <source>
        <strain evidence="10">VKM B-2347</strain>
    </source>
</reference>
<evidence type="ECO:0000259" key="9">
    <source>
        <dbReference type="Pfam" id="PF02706"/>
    </source>
</evidence>
<dbReference type="Proteomes" id="UP001143372">
    <property type="component" value="Unassembled WGS sequence"/>
</dbReference>
<keyword evidence="2" id="KW-1003">Cell membrane</keyword>
<dbReference type="EMBL" id="BSFI01000007">
    <property type="protein sequence ID" value="GLK68265.1"/>
    <property type="molecule type" value="Genomic_DNA"/>
</dbReference>
<feature type="domain" description="Polysaccharide chain length determinant N-terminal" evidence="9">
    <location>
        <begin position="37"/>
        <end position="127"/>
    </location>
</feature>
<evidence type="ECO:0000256" key="8">
    <source>
        <dbReference type="SAM" id="Phobius"/>
    </source>
</evidence>
<protein>
    <submittedName>
        <fullName evidence="10">LPS biosynthesis protein</fullName>
    </submittedName>
</protein>
<feature type="coiled-coil region" evidence="6">
    <location>
        <begin position="224"/>
        <end position="251"/>
    </location>
</feature>
<feature type="region of interest" description="Disordered" evidence="7">
    <location>
        <begin position="509"/>
        <end position="566"/>
    </location>
</feature>